<dbReference type="HOGENOM" id="CLU_046025_16_0_1"/>
<evidence type="ECO:0000313" key="4">
    <source>
        <dbReference type="Proteomes" id="UP000027222"/>
    </source>
</evidence>
<dbReference type="EMBL" id="KL142376">
    <property type="protein sequence ID" value="KDR77613.1"/>
    <property type="molecule type" value="Genomic_DNA"/>
</dbReference>
<feature type="domain" description="DUF6534" evidence="2">
    <location>
        <begin position="162"/>
        <end position="229"/>
    </location>
</feature>
<evidence type="ECO:0000256" key="1">
    <source>
        <dbReference type="SAM" id="Phobius"/>
    </source>
</evidence>
<protein>
    <recommendedName>
        <fullName evidence="2">DUF6534 domain-containing protein</fullName>
    </recommendedName>
</protein>
<feature type="transmembrane region" description="Helical" evidence="1">
    <location>
        <begin position="6"/>
        <end position="33"/>
    </location>
</feature>
<gene>
    <name evidence="3" type="ORF">GALMADRAFT_245760</name>
</gene>
<dbReference type="Pfam" id="PF20152">
    <property type="entry name" value="DUF6534"/>
    <property type="match status" value="1"/>
</dbReference>
<organism evidence="3 4">
    <name type="scientific">Galerina marginata (strain CBS 339.88)</name>
    <dbReference type="NCBI Taxonomy" id="685588"/>
    <lineage>
        <taxon>Eukaryota</taxon>
        <taxon>Fungi</taxon>
        <taxon>Dikarya</taxon>
        <taxon>Basidiomycota</taxon>
        <taxon>Agaricomycotina</taxon>
        <taxon>Agaricomycetes</taxon>
        <taxon>Agaricomycetidae</taxon>
        <taxon>Agaricales</taxon>
        <taxon>Agaricineae</taxon>
        <taxon>Strophariaceae</taxon>
        <taxon>Galerina</taxon>
    </lineage>
</organism>
<dbReference type="AlphaFoldDB" id="A0A067TF51"/>
<accession>A0A067TF51</accession>
<dbReference type="PANTHER" id="PTHR40465:SF1">
    <property type="entry name" value="DUF6534 DOMAIN-CONTAINING PROTEIN"/>
    <property type="match status" value="1"/>
</dbReference>
<dbReference type="InterPro" id="IPR045339">
    <property type="entry name" value="DUF6534"/>
</dbReference>
<keyword evidence="4" id="KW-1185">Reference proteome</keyword>
<keyword evidence="1" id="KW-1133">Transmembrane helix</keyword>
<feature type="transmembrane region" description="Helical" evidence="1">
    <location>
        <begin position="199"/>
        <end position="219"/>
    </location>
</feature>
<evidence type="ECO:0000259" key="2">
    <source>
        <dbReference type="Pfam" id="PF20152"/>
    </source>
</evidence>
<dbReference type="Proteomes" id="UP000027222">
    <property type="component" value="Unassembled WGS sequence"/>
</dbReference>
<feature type="transmembrane region" description="Helical" evidence="1">
    <location>
        <begin position="154"/>
        <end position="178"/>
    </location>
</feature>
<sequence length="235" mass="26025">MPNTSLLFGPLLLGVFLNTILYGACAVQSFIYYQTYKKDATWIRYFVLYLFILETLNTVLDIGLVFEPLVLNYGEPRSYTVSPTMIIADPIVTVLISTPVQFFIAWRIRIISGSAIMPVVIAFFGTCAFIGGVALTVSVSFIREWARFQQFEGAVITWLTASAAADLLITMALSWSLVKRKTGIKTTDDKVSRIIRLTVQTGLITAIFALVDVVVFLTVQHTTLSGAFNPVSVRC</sequence>
<feature type="transmembrane region" description="Helical" evidence="1">
    <location>
        <begin position="86"/>
        <end position="106"/>
    </location>
</feature>
<dbReference type="PANTHER" id="PTHR40465">
    <property type="entry name" value="CHROMOSOME 1, WHOLE GENOME SHOTGUN SEQUENCE"/>
    <property type="match status" value="1"/>
</dbReference>
<reference evidence="4" key="1">
    <citation type="journal article" date="2014" name="Proc. Natl. Acad. Sci. U.S.A.">
        <title>Extensive sampling of basidiomycete genomes demonstrates inadequacy of the white-rot/brown-rot paradigm for wood decay fungi.</title>
        <authorList>
            <person name="Riley R."/>
            <person name="Salamov A.A."/>
            <person name="Brown D.W."/>
            <person name="Nagy L.G."/>
            <person name="Floudas D."/>
            <person name="Held B.W."/>
            <person name="Levasseur A."/>
            <person name="Lombard V."/>
            <person name="Morin E."/>
            <person name="Otillar R."/>
            <person name="Lindquist E.A."/>
            <person name="Sun H."/>
            <person name="LaButti K.M."/>
            <person name="Schmutz J."/>
            <person name="Jabbour D."/>
            <person name="Luo H."/>
            <person name="Baker S.E."/>
            <person name="Pisabarro A.G."/>
            <person name="Walton J.D."/>
            <person name="Blanchette R.A."/>
            <person name="Henrissat B."/>
            <person name="Martin F."/>
            <person name="Cullen D."/>
            <person name="Hibbett D.S."/>
            <person name="Grigoriev I.V."/>
        </authorList>
    </citation>
    <scope>NUCLEOTIDE SEQUENCE [LARGE SCALE GENOMIC DNA]</scope>
    <source>
        <strain evidence="4">CBS 339.88</strain>
    </source>
</reference>
<keyword evidence="1" id="KW-0812">Transmembrane</keyword>
<dbReference type="OrthoDB" id="3265526at2759"/>
<dbReference type="STRING" id="685588.A0A067TF51"/>
<keyword evidence="1" id="KW-0472">Membrane</keyword>
<feature type="transmembrane region" description="Helical" evidence="1">
    <location>
        <begin position="118"/>
        <end position="142"/>
    </location>
</feature>
<evidence type="ECO:0000313" key="3">
    <source>
        <dbReference type="EMBL" id="KDR77613.1"/>
    </source>
</evidence>
<feature type="transmembrane region" description="Helical" evidence="1">
    <location>
        <begin position="45"/>
        <end position="66"/>
    </location>
</feature>
<proteinExistence type="predicted"/>
<name>A0A067TF51_GALM3</name>